<dbReference type="Proteomes" id="UP001218188">
    <property type="component" value="Unassembled WGS sequence"/>
</dbReference>
<organism evidence="2 3">
    <name type="scientific">Mycena alexandri</name>
    <dbReference type="NCBI Taxonomy" id="1745969"/>
    <lineage>
        <taxon>Eukaryota</taxon>
        <taxon>Fungi</taxon>
        <taxon>Dikarya</taxon>
        <taxon>Basidiomycota</taxon>
        <taxon>Agaricomycotina</taxon>
        <taxon>Agaricomycetes</taxon>
        <taxon>Agaricomycetidae</taxon>
        <taxon>Agaricales</taxon>
        <taxon>Marasmiineae</taxon>
        <taxon>Mycenaceae</taxon>
        <taxon>Mycena</taxon>
    </lineage>
</organism>
<evidence type="ECO:0008006" key="4">
    <source>
        <dbReference type="Google" id="ProtNLM"/>
    </source>
</evidence>
<feature type="chain" id="PRO_5042158808" description="Secreted protein" evidence="1">
    <location>
        <begin position="30"/>
        <end position="84"/>
    </location>
</feature>
<protein>
    <recommendedName>
        <fullName evidence="4">Secreted protein</fullName>
    </recommendedName>
</protein>
<sequence>MTVHNQGSTYCRTTLALAVLVTTARFACPVPMVASVAEIELSAGQCKPKDRHSSGGWKFQLVKSTKLVLCSEFDHKVLWDVNPR</sequence>
<keyword evidence="1" id="KW-0732">Signal</keyword>
<keyword evidence="3" id="KW-1185">Reference proteome</keyword>
<proteinExistence type="predicted"/>
<feature type="signal peptide" evidence="1">
    <location>
        <begin position="1"/>
        <end position="29"/>
    </location>
</feature>
<gene>
    <name evidence="2" type="ORF">C8F04DRAFT_1112959</name>
</gene>
<name>A0AAD6SRM2_9AGAR</name>
<dbReference type="EMBL" id="JARJCM010000089">
    <property type="protein sequence ID" value="KAJ7030567.1"/>
    <property type="molecule type" value="Genomic_DNA"/>
</dbReference>
<evidence type="ECO:0000256" key="1">
    <source>
        <dbReference type="SAM" id="SignalP"/>
    </source>
</evidence>
<accession>A0AAD6SRM2</accession>
<dbReference type="AlphaFoldDB" id="A0AAD6SRM2"/>
<reference evidence="2" key="1">
    <citation type="submission" date="2023-03" db="EMBL/GenBank/DDBJ databases">
        <title>Massive genome expansion in bonnet fungi (Mycena s.s.) driven by repeated elements and novel gene families across ecological guilds.</title>
        <authorList>
            <consortium name="Lawrence Berkeley National Laboratory"/>
            <person name="Harder C.B."/>
            <person name="Miyauchi S."/>
            <person name="Viragh M."/>
            <person name="Kuo A."/>
            <person name="Thoen E."/>
            <person name="Andreopoulos B."/>
            <person name="Lu D."/>
            <person name="Skrede I."/>
            <person name="Drula E."/>
            <person name="Henrissat B."/>
            <person name="Morin E."/>
            <person name="Kohler A."/>
            <person name="Barry K."/>
            <person name="LaButti K."/>
            <person name="Morin E."/>
            <person name="Salamov A."/>
            <person name="Lipzen A."/>
            <person name="Mereny Z."/>
            <person name="Hegedus B."/>
            <person name="Baldrian P."/>
            <person name="Stursova M."/>
            <person name="Weitz H."/>
            <person name="Taylor A."/>
            <person name="Grigoriev I.V."/>
            <person name="Nagy L.G."/>
            <person name="Martin F."/>
            <person name="Kauserud H."/>
        </authorList>
    </citation>
    <scope>NUCLEOTIDE SEQUENCE</scope>
    <source>
        <strain evidence="2">CBHHK200</strain>
    </source>
</reference>
<evidence type="ECO:0000313" key="3">
    <source>
        <dbReference type="Proteomes" id="UP001218188"/>
    </source>
</evidence>
<evidence type="ECO:0000313" key="2">
    <source>
        <dbReference type="EMBL" id="KAJ7030567.1"/>
    </source>
</evidence>
<comment type="caution">
    <text evidence="2">The sequence shown here is derived from an EMBL/GenBank/DDBJ whole genome shotgun (WGS) entry which is preliminary data.</text>
</comment>